<comment type="caution">
    <text evidence="2">The sequence shown here is derived from an EMBL/GenBank/DDBJ whole genome shotgun (WGS) entry which is preliminary data.</text>
</comment>
<protein>
    <submittedName>
        <fullName evidence="2">Uncharacterized protein</fullName>
    </submittedName>
</protein>
<accession>A0A8S2ERY7</accession>
<feature type="compositionally biased region" description="Low complexity" evidence="1">
    <location>
        <begin position="113"/>
        <end position="138"/>
    </location>
</feature>
<dbReference type="EMBL" id="CAJNOK010015300">
    <property type="protein sequence ID" value="CAF1222695.1"/>
    <property type="molecule type" value="Genomic_DNA"/>
</dbReference>
<evidence type="ECO:0000256" key="1">
    <source>
        <dbReference type="SAM" id="MobiDB-lite"/>
    </source>
</evidence>
<dbReference type="EMBL" id="CAJOBA010036841">
    <property type="protein sequence ID" value="CAF4030877.1"/>
    <property type="molecule type" value="Genomic_DNA"/>
</dbReference>
<evidence type="ECO:0000313" key="3">
    <source>
        <dbReference type="EMBL" id="CAF4030877.1"/>
    </source>
</evidence>
<gene>
    <name evidence="2" type="ORF">OVA965_LOCUS24997</name>
    <name evidence="3" type="ORF">TMI583_LOCUS25722</name>
</gene>
<feature type="region of interest" description="Disordered" evidence="1">
    <location>
        <begin position="12"/>
        <end position="42"/>
    </location>
</feature>
<dbReference type="Proteomes" id="UP000677228">
    <property type="component" value="Unassembled WGS sequence"/>
</dbReference>
<dbReference type="AlphaFoldDB" id="A0A8S2ERY7"/>
<dbReference type="Proteomes" id="UP000682733">
    <property type="component" value="Unassembled WGS sequence"/>
</dbReference>
<evidence type="ECO:0000313" key="4">
    <source>
        <dbReference type="Proteomes" id="UP000677228"/>
    </source>
</evidence>
<feature type="compositionally biased region" description="Polar residues" evidence="1">
    <location>
        <begin position="30"/>
        <end position="42"/>
    </location>
</feature>
<feature type="region of interest" description="Disordered" evidence="1">
    <location>
        <begin position="275"/>
        <end position="339"/>
    </location>
</feature>
<evidence type="ECO:0000313" key="2">
    <source>
        <dbReference type="EMBL" id="CAF1222695.1"/>
    </source>
</evidence>
<feature type="compositionally biased region" description="Basic and acidic residues" evidence="1">
    <location>
        <begin position="281"/>
        <end position="305"/>
    </location>
</feature>
<name>A0A8S2ERY7_9BILA</name>
<feature type="compositionally biased region" description="Polar residues" evidence="1">
    <location>
        <begin position="157"/>
        <end position="187"/>
    </location>
</feature>
<proteinExistence type="predicted"/>
<feature type="compositionally biased region" description="Basic and acidic residues" evidence="1">
    <location>
        <begin position="102"/>
        <end position="112"/>
    </location>
</feature>
<reference evidence="2" key="1">
    <citation type="submission" date="2021-02" db="EMBL/GenBank/DDBJ databases">
        <authorList>
            <person name="Nowell W R."/>
        </authorList>
    </citation>
    <scope>NUCLEOTIDE SEQUENCE</scope>
</reference>
<sequence length="744" mass="83672">MANINNYRLRPVNSNMSSNTVGSGGSGNSQYYTPPSSSSVAGQPISLTTVASPTWTYSSPSQLARKYASIAPIWCHITKPRQLKKKFASTFHQAQSLVSFYNEDRAPSERRSSINSTNNTNNSSNINNHNHHNNNFSSPKQTNYDDHNYHRHYPTKPSIQHYNYDQNSTTNLNDTNIGPTKSILSSSNKKKYSGGALTTNISSSPRIVQSPVEEKFQNPGERKARIDQLKDLVFNTRVKDTMVGRTDSKNRSTTNLSKKPTSFKRADIFNQNQTSNALDNDYDHHYHPPPTRNKDVDAHWNRKDSNVSSTISSYQPPSNQTYHTHHQSHYQPHSVTRPHYGVGTTNSITLRHNPMNSNNNEERYNTNTSTTATITPHSAISEQIPLNTGVTSTYNYDYLRAKSKEHPRPPFDYDSTRIQNPILTTDTSIHSPSSTSGVGTTNPYRAFDDHGYVNKVVPSSDKNLTYTSVTSFPSYQTPGSSKRRIKKYLLAKGFHQTEPIVQNFENMTIEDGENEIPPTTITVTPTIIQNKNTSSLSPPPIPVLPAYHPPPLSLLPITPPIIDDTNTNYQQSSNNIIYSTPNAQLSPEHNGYINRNEMIDNSIDVLNTTNDSTFDNYHPNPVISNTILSSSLTNLVNNKTKSSQFNSNSLIELTKPLNTVAVNMNTNTNDLNGHIEQQQQQVFSTTEEGYIFISFFYYWSNGFVVQSDCYEKKYCLVCANLTKNVPVNKLYSTNNNSIFVYIFH</sequence>
<feature type="region of interest" description="Disordered" evidence="1">
    <location>
        <begin position="102"/>
        <end position="198"/>
    </location>
</feature>
<feature type="compositionally biased region" description="Polar residues" evidence="1">
    <location>
        <begin position="306"/>
        <end position="320"/>
    </location>
</feature>
<organism evidence="2 4">
    <name type="scientific">Didymodactylos carnosus</name>
    <dbReference type="NCBI Taxonomy" id="1234261"/>
    <lineage>
        <taxon>Eukaryota</taxon>
        <taxon>Metazoa</taxon>
        <taxon>Spiralia</taxon>
        <taxon>Gnathifera</taxon>
        <taxon>Rotifera</taxon>
        <taxon>Eurotatoria</taxon>
        <taxon>Bdelloidea</taxon>
        <taxon>Philodinida</taxon>
        <taxon>Philodinidae</taxon>
        <taxon>Didymodactylos</taxon>
    </lineage>
</organism>